<comment type="caution">
    <text evidence="2">The sequence shown here is derived from an EMBL/GenBank/DDBJ whole genome shotgun (WGS) entry which is preliminary data.</text>
</comment>
<dbReference type="InterPro" id="IPR024535">
    <property type="entry name" value="RHGA/B-epi-like_pectate_lyase"/>
</dbReference>
<feature type="domain" description="Rhamnogalacturonase A/B/Epimerase-like pectate lyase" evidence="1">
    <location>
        <begin position="265"/>
        <end position="447"/>
    </location>
</feature>
<name>A0ABS4SH08_9PROT</name>
<proteinExistence type="predicted"/>
<accession>A0ABS4SH08</accession>
<dbReference type="SMART" id="SM00710">
    <property type="entry name" value="PbH1"/>
    <property type="match status" value="6"/>
</dbReference>
<organism evidence="2 3">
    <name type="scientific">Azospirillum rugosum</name>
    <dbReference type="NCBI Taxonomy" id="416170"/>
    <lineage>
        <taxon>Bacteria</taxon>
        <taxon>Pseudomonadati</taxon>
        <taxon>Pseudomonadota</taxon>
        <taxon>Alphaproteobacteria</taxon>
        <taxon>Rhodospirillales</taxon>
        <taxon>Azospirillaceae</taxon>
        <taxon>Azospirillum</taxon>
    </lineage>
</organism>
<dbReference type="Proteomes" id="UP000781958">
    <property type="component" value="Unassembled WGS sequence"/>
</dbReference>
<gene>
    <name evidence="2" type="ORF">J2851_000447</name>
</gene>
<protein>
    <recommendedName>
        <fullName evidence="1">Rhamnogalacturonase A/B/Epimerase-like pectate lyase domain-containing protein</fullName>
    </recommendedName>
</protein>
<dbReference type="RefSeq" id="WP_209763115.1">
    <property type="nucleotide sequence ID" value="NZ_JAGINP010000001.1"/>
</dbReference>
<dbReference type="InterPro" id="IPR011050">
    <property type="entry name" value="Pectin_lyase_fold/virulence"/>
</dbReference>
<evidence type="ECO:0000313" key="3">
    <source>
        <dbReference type="Proteomes" id="UP000781958"/>
    </source>
</evidence>
<reference evidence="2 3" key="1">
    <citation type="submission" date="2021-03" db="EMBL/GenBank/DDBJ databases">
        <title>Genomic Encyclopedia of Type Strains, Phase III (KMG-III): the genomes of soil and plant-associated and newly described type strains.</title>
        <authorList>
            <person name="Whitman W."/>
        </authorList>
    </citation>
    <scope>NUCLEOTIDE SEQUENCE [LARGE SCALE GENOMIC DNA]</scope>
    <source>
        <strain evidence="2 3">IMMIB AFH-6</strain>
    </source>
</reference>
<evidence type="ECO:0000313" key="2">
    <source>
        <dbReference type="EMBL" id="MBP2290710.1"/>
    </source>
</evidence>
<dbReference type="InterPro" id="IPR012334">
    <property type="entry name" value="Pectin_lyas_fold"/>
</dbReference>
<sequence>MAHIQIDDIEPRRSYDVGATPQAVFTIPFPFFVTDDIRCSVGGVELASGFSVTGAGQSSGGALTLNTPVSNTVVTIWRDVAIKRTSQFPSSGPLRTEVLNTDLNRLTAIAQQLDDKLRRAIRLPDAERTAQTVLPLAAARAGKALIFDDTGAVTVSVDNFNNSAAIATAAAETATSAVARIVDDARVVDSMAALRAIPAATSRVIGSITLRSYHAGEDGGGGLFIWDNSSGATDDGGMTVRPTGWTGAGRWRRVKAGVPDAAWWGAKGDGVANDQPAFQAAVNYLTSIGGGKLRVPAPAKHYLLLAPISISNAPITLEGDGDATTALLWAHSGHCIHYVSTAGNVIQSGPGQGRVKTLTIRKIALTGFVDAAQVAIRAEFPAELTGDRLLTLEGVKINGNVALTGGASYGVWATNAGGTILDDVRIYGSAGEVAPTAEDNYTMRNAIRLDSTTSGSGSAPQPGKIAHYWRGVRTSYCHWGVWIAGHHEGIYASDCEIGPVSNAWRMQRAGSSDKSLVVALSNVHIDVRAEGFNLDGVDGFAASNGRWFKNSAGRQFSGNLFGANDCDNIALSNVWLNFATPSGTNENGIYLAGTCLHPQFENVQIIGPKTAAIAAAGSVWQMDFEGHIQDAGAVAILGPATGECRIESSVVNSGPVQDNGSHNSFNNTFTSKLDVDGDGSAVMVKATGTTLARALEDRFAETYSPIDFGADLAGSVSSSAAIQAAVTAAAASGRGRVRIPRGVFLLTSTITVPRGVTIEGASCDDTILRRIGDYGPTFVLGSPSDEMVPGVVLRDFFVMHDHGYENGQAPSTFLHPVTDGTAHVVCYGPVHCYFERLYVSGTTYPFIVHGGAGCVWDKVVFRGLWDHREPSLQHTRASVRFLKTVTQGRPADMSFTDCSFQGYLSPARSVTYGAWTGMVAENIGPKNHLCVEAMEVIHVKGGNFAAANEHAVNILPQNGGVVNMTYTISDVFFDGNRLSAIHVDNNNGAETAYNITVSNCVGIGQGNSDYGILVENSTGVDCATGLTVIGGEWLDYVKAPIYLAGANGFKVSTKARRYNSVNGYTAAADTSGVWIGGRSKNGVIDGAVVGGGNAYEPYGADNHCRYGVTVENPAVNTNVSVTGLSDAGVLYPRTSTAAAPSITVDGDADTGLYRPTADTVGIAVGGVGKVEVNSAGLGVGKTPTQLLDMQKDVAGLAYCDVYNTTNDPAAGVILRMITADSAGSGTTAKSIVAYKSGLWSFNNADSAGAMGFSTAGAERLYVGADGSLVHRTRSTTIVDAASHLGLRAYTVATLPSASPSGRLIYVSDGAANRRLAVSDGTNWRWPDGTTVS</sequence>
<evidence type="ECO:0000259" key="1">
    <source>
        <dbReference type="Pfam" id="PF12708"/>
    </source>
</evidence>
<dbReference type="EMBL" id="JAGINP010000001">
    <property type="protein sequence ID" value="MBP2290710.1"/>
    <property type="molecule type" value="Genomic_DNA"/>
</dbReference>
<dbReference type="Gene3D" id="2.160.20.10">
    <property type="entry name" value="Single-stranded right-handed beta-helix, Pectin lyase-like"/>
    <property type="match status" value="2"/>
</dbReference>
<keyword evidence="3" id="KW-1185">Reference proteome</keyword>
<dbReference type="SUPFAM" id="SSF51126">
    <property type="entry name" value="Pectin lyase-like"/>
    <property type="match status" value="2"/>
</dbReference>
<dbReference type="Pfam" id="PF12708">
    <property type="entry name" value="Pect-lyase_RHGA_epim"/>
    <property type="match status" value="1"/>
</dbReference>
<dbReference type="InterPro" id="IPR006626">
    <property type="entry name" value="PbH1"/>
</dbReference>